<dbReference type="PANTHER" id="PTHR47642">
    <property type="entry name" value="ATP-DEPENDENT DNA HELICASE"/>
    <property type="match status" value="1"/>
</dbReference>
<evidence type="ECO:0000313" key="7">
    <source>
        <dbReference type="Proteomes" id="UP000059188"/>
    </source>
</evidence>
<keyword evidence="1" id="KW-0233">DNA recombination</keyword>
<accession>A0A0B7FJI3</accession>
<dbReference type="GO" id="GO:0006310">
    <property type="term" value="P:DNA recombination"/>
    <property type="evidence" value="ECO:0007669"/>
    <property type="project" value="UniProtKB-KW"/>
</dbReference>
<protein>
    <recommendedName>
        <fullName evidence="1">ATP-dependent DNA helicase</fullName>
        <ecNumber evidence="1">5.6.2.3</ecNumber>
    </recommendedName>
</protein>
<evidence type="ECO:0000313" key="6">
    <source>
        <dbReference type="EMBL" id="CEL56332.1"/>
    </source>
</evidence>
<dbReference type="SUPFAM" id="SSF52540">
    <property type="entry name" value="P-loop containing nucleoside triphosphate hydrolases"/>
    <property type="match status" value="2"/>
</dbReference>
<dbReference type="GO" id="GO:0000723">
    <property type="term" value="P:telomere maintenance"/>
    <property type="evidence" value="ECO:0007669"/>
    <property type="project" value="InterPro"/>
</dbReference>
<feature type="domain" description="DNA helicase Pif1-like DEAD-box helicase" evidence="3">
    <location>
        <begin position="1436"/>
        <end position="1575"/>
    </location>
</feature>
<sequence length="1945" mass="220218">MSNSHSSTAQFNKLTIKQLLEVAQSRQPNLLPVYLSSRVKRKKELIISTLLSSNENWSDVLYEKLAEADNIRHVSQRSTQTQQIERQRLARQEARSSPSSGEFLDLPSCNERMKCFQDFYDATSNTAIQKLVCAVCAWWLNNREYAFSKIYLNKLPGAERLYPAVRHPKQELIGPLGCLLERKGCTWDWEEMDWLVNVCCQCYQALSEPLQLPPKYSLANDLWIGPVPWILQQLTIVERLLISHVFPRVFVVKLFPAGSDGTAFPEDQLQRSMRGNVTSFELNGHDIAHMIDGHLMPRPTSILASVLSVTFIGKKSVKDPAALNLFRVRRELVRSALTWLQENNPRYYSKIEIDNERMTKLPIDDVPFEVMVNIHHEEDISIINAETGGYAPTSGEDDLSNTMDFPEHTETSGALPLDPDVVPLQYLGVHDNDLTKVPVDELMSWGLQNLLDTTEDPECAYAVRYGRAVNTFGQPRMGEPPTPIDALNYWEQAFPTLYPFGLGGIERTRPVKLSFMEQVRWSLAYHDLRFHHHNCFIFVAFGIHQKRKALGSVRLLMKRHDFDATARTLDTITPIDLEKATEEERQKKPISNPAVRLLKQKINDVSRRVVGSNASRVKLRSRIWSTMLFLNPPTLWITINPDDLHDPIPQVLVGEEIDLNNFVTTAGPNAVQRARNIARDPFAAAEFFHYLIKTILETLFGVTTTASRIQSRMGVLGHVSGYFGTVECQGRGTLHLHMLVWLHKAPPPRKLGALLQSENFKKKIIEYLRLNVRSYLPQLATPAHLQIVQSNSGIAYSRPLNPASMPDTFWTEATNLETNVVRTKQMHTCVYRKCLRFDQYAKLVCKRRAPWELSENDAIESDGNYRTKRSLAYMNAYCPAIAITARCNQDIKFLTHGRDVLNILFYTTKYIAKEEHCSHNVSGLLAQGLYYHFLESPEVTNLQTRQGDLINRSLNILNREQEIPGPLVVSYLMGWGDTYCSHQYVPIFWTSFVHLINQQFPSLDIRPERMETNFSNTAHVVEPEVNENNEPSTNDNELTTLGDDRPIDNEEESVLLIFNNRGQLRPRSQIDDYIYRGEGASQYNVLDYFTGTYESRKLRKGTNSANINEDPLMESGPLPSFTQLSQGRRVGRPTHKRIEYLEQHPRHETHTRIVRPSEHIVLPNLIGPHFPRRTDPEKTDLHAAWCLTLLKPWRALDDLKQLDQSWTSALEEFLRSADDRILDIVDNLDHYRSCESSAEIKRSSLNVLEDDGLDDQTNELAEDINSSRSNVISSLDITQEMVDQAKKETESGRDAVHGYQAVSIGRSKGLFDVSGASTVIATNRATNIEVEKLNKWLGLLEQERTLANEIAQPTENTGAIGAFPPPSVIPINELYDTPYTGGNIVDPLQEQSITPVAVECLFPEQRRGFDIVQWHLDRIILSQNHASEPPPPQLLMLLIGEGGTGKSKVIQTITQQFERRRCKHMLLKAAYTGIAASLIDGKTTHRIGQITVGRKKQVLSDDARAKLAIMWKYVRYLIIDEYSMLSKEFLACLSRHISIAKMEYDSSVGSLPFGGVNVILGGDLHQFPPVAAPSRGALYHPTNLNQGDIDQDAGAGRAIYERFTTVIKLTKQVRVVDQIWRDFLDRLRRGMVNEKDITMLKSIVLTHPTCVPTEFGSEEWKDAVLITPRHAVRTRWNKAAVKRHCQQTGHQLYICPAYDTIKGKNGRRPLYLHEQLAATISKISKKDGGGRKGRNGLSDEVFLAIGLKIMVTLNVQTDLDVANGARGVIVGIGLDPGEPDFDPNAPIVNLSRLPSYILVRLDRTRASALPGLPQGTLPIVPTMRTYSIQVLSTAQNMSVEVRKRTIERLQYPITPAYAFTDYRSQGQTIPAVIVDIATPPTGSGLSLANIYVALSRSSGRKTIRILREFDESIFAKPVDYDLVKEDERQEKLNEQTKAWWGKLRN</sequence>
<dbReference type="GO" id="GO:0005524">
    <property type="term" value="F:ATP binding"/>
    <property type="evidence" value="ECO:0007669"/>
    <property type="project" value="UniProtKB-KW"/>
</dbReference>
<dbReference type="Gene3D" id="3.40.50.300">
    <property type="entry name" value="P-loop containing nucleotide triphosphate hydrolases"/>
    <property type="match status" value="1"/>
</dbReference>
<evidence type="ECO:0000259" key="4">
    <source>
        <dbReference type="Pfam" id="PF14214"/>
    </source>
</evidence>
<proteinExistence type="inferred from homology"/>
<evidence type="ECO:0000259" key="3">
    <source>
        <dbReference type="Pfam" id="PF05970"/>
    </source>
</evidence>
<dbReference type="Pfam" id="PF20209">
    <property type="entry name" value="DUF6570"/>
    <property type="match status" value="1"/>
</dbReference>
<keyword evidence="1" id="KW-0234">DNA repair</keyword>
<dbReference type="EC" id="5.6.2.3" evidence="1"/>
<dbReference type="InterPro" id="IPR027417">
    <property type="entry name" value="P-loop_NTPase"/>
</dbReference>
<dbReference type="InterPro" id="IPR025476">
    <property type="entry name" value="Helitron_helicase-like"/>
</dbReference>
<feature type="region of interest" description="Disordered" evidence="2">
    <location>
        <begin position="74"/>
        <end position="102"/>
    </location>
</feature>
<dbReference type="OrthoDB" id="432234at2759"/>
<gene>
    <name evidence="6" type="ORF">RSOLAG1IB_11903</name>
</gene>
<reference evidence="6 7" key="1">
    <citation type="submission" date="2014-11" db="EMBL/GenBank/DDBJ databases">
        <authorList>
            <person name="Wibberg Daniel"/>
        </authorList>
    </citation>
    <scope>NUCLEOTIDE SEQUENCE [LARGE SCALE GENOMIC DNA]</scope>
    <source>
        <strain evidence="6">Rhizoctonia solani AG1-IB 7/3/14</strain>
    </source>
</reference>
<dbReference type="Pfam" id="PF05970">
    <property type="entry name" value="PIF1"/>
    <property type="match status" value="1"/>
</dbReference>
<name>A0A0B7FJI3_THACB</name>
<evidence type="ECO:0000256" key="2">
    <source>
        <dbReference type="SAM" id="MobiDB-lite"/>
    </source>
</evidence>
<dbReference type="GO" id="GO:0006281">
    <property type="term" value="P:DNA repair"/>
    <property type="evidence" value="ECO:0007669"/>
    <property type="project" value="UniProtKB-KW"/>
</dbReference>
<feature type="domain" description="Helitron helicase-like" evidence="4">
    <location>
        <begin position="520"/>
        <end position="740"/>
    </location>
</feature>
<evidence type="ECO:0000256" key="1">
    <source>
        <dbReference type="RuleBase" id="RU363044"/>
    </source>
</evidence>
<dbReference type="GO" id="GO:0043139">
    <property type="term" value="F:5'-3' DNA helicase activity"/>
    <property type="evidence" value="ECO:0007669"/>
    <property type="project" value="UniProtKB-EC"/>
</dbReference>
<dbReference type="Pfam" id="PF14214">
    <property type="entry name" value="Helitron_like_N"/>
    <property type="match status" value="1"/>
</dbReference>
<keyword evidence="1" id="KW-0547">Nucleotide-binding</keyword>
<evidence type="ECO:0000259" key="5">
    <source>
        <dbReference type="Pfam" id="PF20209"/>
    </source>
</evidence>
<dbReference type="STRING" id="1108050.A0A0B7FJI3"/>
<keyword evidence="1" id="KW-0227">DNA damage</keyword>
<feature type="domain" description="DUF6570" evidence="5">
    <location>
        <begin position="213"/>
        <end position="358"/>
    </location>
</feature>
<keyword evidence="1" id="KW-0067">ATP-binding</keyword>
<feature type="region of interest" description="Disordered" evidence="2">
    <location>
        <begin position="1026"/>
        <end position="1046"/>
    </location>
</feature>
<dbReference type="EMBL" id="LN679313">
    <property type="protein sequence ID" value="CEL56332.1"/>
    <property type="molecule type" value="Genomic_DNA"/>
</dbReference>
<dbReference type="InterPro" id="IPR046700">
    <property type="entry name" value="DUF6570"/>
</dbReference>
<feature type="compositionally biased region" description="Basic and acidic residues" evidence="2">
    <location>
        <begin position="85"/>
        <end position="94"/>
    </location>
</feature>
<keyword evidence="7" id="KW-1185">Reference proteome</keyword>
<keyword evidence="1" id="KW-0347">Helicase</keyword>
<comment type="similarity">
    <text evidence="1">Belongs to the helicase family.</text>
</comment>
<organism evidence="6 7">
    <name type="scientific">Thanatephorus cucumeris (strain AG1-IB / isolate 7/3/14)</name>
    <name type="common">Lettuce bottom rot fungus</name>
    <name type="synonym">Rhizoctonia solani</name>
    <dbReference type="NCBI Taxonomy" id="1108050"/>
    <lineage>
        <taxon>Eukaryota</taxon>
        <taxon>Fungi</taxon>
        <taxon>Dikarya</taxon>
        <taxon>Basidiomycota</taxon>
        <taxon>Agaricomycotina</taxon>
        <taxon>Agaricomycetes</taxon>
        <taxon>Cantharellales</taxon>
        <taxon>Ceratobasidiaceae</taxon>
        <taxon>Rhizoctonia</taxon>
        <taxon>Rhizoctonia solani AG-1</taxon>
    </lineage>
</organism>
<comment type="cofactor">
    <cofactor evidence="1">
        <name>Mg(2+)</name>
        <dbReference type="ChEBI" id="CHEBI:18420"/>
    </cofactor>
</comment>
<dbReference type="GO" id="GO:0016887">
    <property type="term" value="F:ATP hydrolysis activity"/>
    <property type="evidence" value="ECO:0007669"/>
    <property type="project" value="RHEA"/>
</dbReference>
<comment type="catalytic activity">
    <reaction evidence="1">
        <text>ATP + H2O = ADP + phosphate + H(+)</text>
        <dbReference type="Rhea" id="RHEA:13065"/>
        <dbReference type="ChEBI" id="CHEBI:15377"/>
        <dbReference type="ChEBI" id="CHEBI:15378"/>
        <dbReference type="ChEBI" id="CHEBI:30616"/>
        <dbReference type="ChEBI" id="CHEBI:43474"/>
        <dbReference type="ChEBI" id="CHEBI:456216"/>
        <dbReference type="EC" id="5.6.2.3"/>
    </reaction>
</comment>
<dbReference type="CDD" id="cd18809">
    <property type="entry name" value="SF1_C_RecD"/>
    <property type="match status" value="1"/>
</dbReference>
<feature type="region of interest" description="Disordered" evidence="2">
    <location>
        <begin position="1107"/>
        <end position="1129"/>
    </location>
</feature>
<dbReference type="Proteomes" id="UP000059188">
    <property type="component" value="Unassembled WGS sequence"/>
</dbReference>
<dbReference type="InterPro" id="IPR051055">
    <property type="entry name" value="PIF1_helicase"/>
</dbReference>
<dbReference type="InterPro" id="IPR010285">
    <property type="entry name" value="DNA_helicase_pif1-like_DEAD"/>
</dbReference>
<keyword evidence="1" id="KW-0378">Hydrolase</keyword>